<proteinExistence type="predicted"/>
<protein>
    <submittedName>
        <fullName evidence="1">Uncharacterized protein</fullName>
    </submittedName>
</protein>
<gene>
    <name evidence="1" type="ORF">METZ01_LOCUS347575</name>
</gene>
<dbReference type="AlphaFoldDB" id="A0A382RDS0"/>
<reference evidence="1" key="1">
    <citation type="submission" date="2018-05" db="EMBL/GenBank/DDBJ databases">
        <authorList>
            <person name="Lanie J.A."/>
            <person name="Ng W.-L."/>
            <person name="Kazmierczak K.M."/>
            <person name="Andrzejewski T.M."/>
            <person name="Davidsen T.M."/>
            <person name="Wayne K.J."/>
            <person name="Tettelin H."/>
            <person name="Glass J.I."/>
            <person name="Rusch D."/>
            <person name="Podicherti R."/>
            <person name="Tsui H.-C.T."/>
            <person name="Winkler M.E."/>
        </authorList>
    </citation>
    <scope>NUCLEOTIDE SEQUENCE</scope>
</reference>
<dbReference type="EMBL" id="UINC01120311">
    <property type="protein sequence ID" value="SVC94721.1"/>
    <property type="molecule type" value="Genomic_DNA"/>
</dbReference>
<feature type="non-terminal residue" evidence="1">
    <location>
        <position position="1"/>
    </location>
</feature>
<name>A0A382RDS0_9ZZZZ</name>
<sequence length="22" mass="2603">TQFGTKVLKFIFLFCLLDLLDK</sequence>
<accession>A0A382RDS0</accession>
<organism evidence="1">
    <name type="scientific">marine metagenome</name>
    <dbReference type="NCBI Taxonomy" id="408172"/>
    <lineage>
        <taxon>unclassified sequences</taxon>
        <taxon>metagenomes</taxon>
        <taxon>ecological metagenomes</taxon>
    </lineage>
</organism>
<evidence type="ECO:0000313" key="1">
    <source>
        <dbReference type="EMBL" id="SVC94721.1"/>
    </source>
</evidence>